<sequence length="61" mass="5920">MDATQVAASVAMQVMQQQSSGSAAANSPQRGALALVEAVVASAPALASANGMIGSVINTFA</sequence>
<reference evidence="1 2" key="1">
    <citation type="submission" date="2020-04" db="EMBL/GenBank/DDBJ databases">
        <authorList>
            <person name="De Canck E."/>
        </authorList>
    </citation>
    <scope>NUCLEOTIDE SEQUENCE [LARGE SCALE GENOMIC DNA]</scope>
    <source>
        <strain evidence="1 2">LMG 28614</strain>
    </source>
</reference>
<evidence type="ECO:0000313" key="2">
    <source>
        <dbReference type="Proteomes" id="UP000494365"/>
    </source>
</evidence>
<accession>A0A6S7DGY4</accession>
<name>A0A6S7DGY4_9BURK</name>
<dbReference type="AlphaFoldDB" id="A0A6S7DGY4"/>
<evidence type="ECO:0008006" key="3">
    <source>
        <dbReference type="Google" id="ProtNLM"/>
    </source>
</evidence>
<evidence type="ECO:0000313" key="1">
    <source>
        <dbReference type="EMBL" id="CAB3806167.1"/>
    </source>
</evidence>
<dbReference type="EMBL" id="CADIKK010000044">
    <property type="protein sequence ID" value="CAB3806167.1"/>
    <property type="molecule type" value="Genomic_DNA"/>
</dbReference>
<keyword evidence="2" id="KW-1185">Reference proteome</keyword>
<dbReference type="RefSeq" id="WP_175153242.1">
    <property type="nucleotide sequence ID" value="NZ_CADIKK010000044.1"/>
</dbReference>
<gene>
    <name evidence="1" type="ORF">LMG28614_06317</name>
</gene>
<proteinExistence type="predicted"/>
<dbReference type="Proteomes" id="UP000494365">
    <property type="component" value="Unassembled WGS sequence"/>
</dbReference>
<organism evidence="1 2">
    <name type="scientific">Paraburkholderia ultramafica</name>
    <dbReference type="NCBI Taxonomy" id="1544867"/>
    <lineage>
        <taxon>Bacteria</taxon>
        <taxon>Pseudomonadati</taxon>
        <taxon>Pseudomonadota</taxon>
        <taxon>Betaproteobacteria</taxon>
        <taxon>Burkholderiales</taxon>
        <taxon>Burkholderiaceae</taxon>
        <taxon>Paraburkholderia</taxon>
    </lineage>
</organism>
<protein>
    <recommendedName>
        <fullName evidence="3">Motility protein</fullName>
    </recommendedName>
</protein>